<keyword evidence="3" id="KW-1133">Transmembrane helix</keyword>
<keyword evidence="5" id="KW-1185">Reference proteome</keyword>
<dbReference type="Pfam" id="PF01544">
    <property type="entry name" value="CorA"/>
    <property type="match status" value="1"/>
</dbReference>
<dbReference type="Gene3D" id="1.20.58.340">
    <property type="entry name" value="Magnesium transport protein CorA, transmembrane region"/>
    <property type="match status" value="1"/>
</dbReference>
<sequence>MIYQVALLIAEQIENFGKKRDIGDVEFLPALDIFENEMVSVLSDVEKYVDTTKPSLVEFKRERKFLHRLSDVRSELVMILYVLEQQKVILEDLLNDTEDCDPNCLECRWLGGTPKWDLVENARSTLRQYEERIKKIDGDAEQIEKAVQDILELKRTYSSIKDAHSSVLLSTAVIGFTVITVVFAPLTFLTALFALKINGFDKLQVNGSDPDSPYRSDYMGGIFVSSEALTIALTAVAVIVSLRYIRSWDRLEEEDLKKETVGKGKSKACNDELGSKGGAGKSDLESQ</sequence>
<protein>
    <recommendedName>
        <fullName evidence="6">Ankyrin repeat protein</fullName>
    </recommendedName>
</protein>
<feature type="compositionally biased region" description="Basic and acidic residues" evidence="2">
    <location>
        <begin position="257"/>
        <end position="274"/>
    </location>
</feature>
<evidence type="ECO:0000256" key="3">
    <source>
        <dbReference type="SAM" id="Phobius"/>
    </source>
</evidence>
<evidence type="ECO:0008006" key="6">
    <source>
        <dbReference type="Google" id="ProtNLM"/>
    </source>
</evidence>
<dbReference type="GO" id="GO:0016020">
    <property type="term" value="C:membrane"/>
    <property type="evidence" value="ECO:0007669"/>
    <property type="project" value="InterPro"/>
</dbReference>
<evidence type="ECO:0000256" key="1">
    <source>
        <dbReference type="SAM" id="Coils"/>
    </source>
</evidence>
<keyword evidence="3" id="KW-0812">Transmembrane</keyword>
<evidence type="ECO:0000313" key="4">
    <source>
        <dbReference type="EMBL" id="EON69260.1"/>
    </source>
</evidence>
<name>R7Z4Z5_CONA1</name>
<feature type="transmembrane region" description="Helical" evidence="3">
    <location>
        <begin position="218"/>
        <end position="242"/>
    </location>
</feature>
<evidence type="ECO:0000256" key="2">
    <source>
        <dbReference type="SAM" id="MobiDB-lite"/>
    </source>
</evidence>
<dbReference type="EMBL" id="JH767610">
    <property type="protein sequence ID" value="EON69260.1"/>
    <property type="molecule type" value="Genomic_DNA"/>
</dbReference>
<dbReference type="GO" id="GO:0046873">
    <property type="term" value="F:metal ion transmembrane transporter activity"/>
    <property type="evidence" value="ECO:0007669"/>
    <property type="project" value="InterPro"/>
</dbReference>
<gene>
    <name evidence="4" type="ORF">W97_08420</name>
</gene>
<organism evidence="4 5">
    <name type="scientific">Coniosporium apollinis (strain CBS 100218)</name>
    <name type="common">Rock-inhabiting black yeast</name>
    <dbReference type="NCBI Taxonomy" id="1168221"/>
    <lineage>
        <taxon>Eukaryota</taxon>
        <taxon>Fungi</taxon>
        <taxon>Dikarya</taxon>
        <taxon>Ascomycota</taxon>
        <taxon>Pezizomycotina</taxon>
        <taxon>Dothideomycetes</taxon>
        <taxon>Dothideomycetes incertae sedis</taxon>
        <taxon>Coniosporium</taxon>
    </lineage>
</organism>
<keyword evidence="1" id="KW-0175">Coiled coil</keyword>
<feature type="region of interest" description="Disordered" evidence="2">
    <location>
        <begin position="257"/>
        <end position="287"/>
    </location>
</feature>
<dbReference type="OrthoDB" id="341259at2759"/>
<reference evidence="5" key="1">
    <citation type="submission" date="2012-06" db="EMBL/GenBank/DDBJ databases">
        <title>The genome sequence of Coniosporium apollinis CBS 100218.</title>
        <authorList>
            <consortium name="The Broad Institute Genome Sequencing Platform"/>
            <person name="Cuomo C."/>
            <person name="Gorbushina A."/>
            <person name="Noack S."/>
            <person name="Walker B."/>
            <person name="Young S.K."/>
            <person name="Zeng Q."/>
            <person name="Gargeya S."/>
            <person name="Fitzgerald M."/>
            <person name="Haas B."/>
            <person name="Abouelleil A."/>
            <person name="Alvarado L."/>
            <person name="Arachchi H.M."/>
            <person name="Berlin A.M."/>
            <person name="Chapman S.B."/>
            <person name="Goldberg J."/>
            <person name="Griggs A."/>
            <person name="Gujja S."/>
            <person name="Hansen M."/>
            <person name="Howarth C."/>
            <person name="Imamovic A."/>
            <person name="Larimer J."/>
            <person name="McCowan C."/>
            <person name="Montmayeur A."/>
            <person name="Murphy C."/>
            <person name="Neiman D."/>
            <person name="Pearson M."/>
            <person name="Priest M."/>
            <person name="Roberts A."/>
            <person name="Saif S."/>
            <person name="Shea T."/>
            <person name="Sisk P."/>
            <person name="Sykes S."/>
            <person name="Wortman J."/>
            <person name="Nusbaum C."/>
            <person name="Birren B."/>
        </authorList>
    </citation>
    <scope>NUCLEOTIDE SEQUENCE [LARGE SCALE GENOMIC DNA]</scope>
    <source>
        <strain evidence="5">CBS 100218</strain>
    </source>
</reference>
<evidence type="ECO:0000313" key="5">
    <source>
        <dbReference type="Proteomes" id="UP000016924"/>
    </source>
</evidence>
<accession>R7Z4Z5</accession>
<dbReference type="GeneID" id="19905731"/>
<feature type="coiled-coil region" evidence="1">
    <location>
        <begin position="119"/>
        <end position="146"/>
    </location>
</feature>
<keyword evidence="3" id="KW-0472">Membrane</keyword>
<proteinExistence type="predicted"/>
<dbReference type="AlphaFoldDB" id="R7Z4Z5"/>
<dbReference type="InterPro" id="IPR002523">
    <property type="entry name" value="MgTranspt_CorA/ZnTranspt_ZntB"/>
</dbReference>
<feature type="transmembrane region" description="Helical" evidence="3">
    <location>
        <begin position="167"/>
        <end position="195"/>
    </location>
</feature>
<dbReference type="Proteomes" id="UP000016924">
    <property type="component" value="Unassembled WGS sequence"/>
</dbReference>
<dbReference type="RefSeq" id="XP_007784577.1">
    <property type="nucleotide sequence ID" value="XM_007786387.1"/>
</dbReference>
<dbReference type="HOGENOM" id="CLU_969823_0_0_1"/>
<dbReference type="eggNOG" id="ENOG502RU9D">
    <property type="taxonomic scope" value="Eukaryota"/>
</dbReference>